<dbReference type="STRING" id="943830.A4A58_28505"/>
<dbReference type="EMBL" id="LVYV01000016">
    <property type="protein sequence ID" value="KZD22702.1"/>
    <property type="molecule type" value="Genomic_DNA"/>
</dbReference>
<dbReference type="Proteomes" id="UP000076574">
    <property type="component" value="Unassembled WGS sequence"/>
</dbReference>
<comment type="caution">
    <text evidence="2">The sequence shown here is derived from an EMBL/GenBank/DDBJ whole genome shotgun (WGS) entry which is preliminary data.</text>
</comment>
<evidence type="ECO:0000313" key="3">
    <source>
        <dbReference type="Proteomes" id="UP000076574"/>
    </source>
</evidence>
<dbReference type="CDD" id="cd02440">
    <property type="entry name" value="AdoMet_MTases"/>
    <property type="match status" value="1"/>
</dbReference>
<sequence>MTDASSPSIRFNDGASYERMMGVWSRSAGEVFLDWVAPLPGLAWVDVGCGNGAFTQLIAERHAPSVIDGIDPSEPQLAYARTRPGAALAAFHQGDAMALPFSDKSFDVAVMALVIFFVPEPSKGVAEMVRVVSPGGTVAAYAWDMDGGGFPLQPILGELRTMGQVPSLPPGVDASRLDVMQSLWTSAGLVDVETRVIDVTREFTDFDDFWSASSAGPSVKAALTVMTPEEIAQLKSRVRAGLAEDPTGRITCSARANAIKGRVPG</sequence>
<feature type="domain" description="Methyltransferase type 11" evidence="1">
    <location>
        <begin position="45"/>
        <end position="139"/>
    </location>
</feature>
<dbReference type="PANTHER" id="PTHR43591">
    <property type="entry name" value="METHYLTRANSFERASE"/>
    <property type="match status" value="1"/>
</dbReference>
<keyword evidence="2" id="KW-0808">Transferase</keyword>
<dbReference type="GO" id="GO:0032259">
    <property type="term" value="P:methylation"/>
    <property type="evidence" value="ECO:0007669"/>
    <property type="project" value="UniProtKB-KW"/>
</dbReference>
<keyword evidence="2" id="KW-0489">Methyltransferase</keyword>
<dbReference type="GO" id="GO:0008757">
    <property type="term" value="F:S-adenosylmethionine-dependent methyltransferase activity"/>
    <property type="evidence" value="ECO:0007669"/>
    <property type="project" value="InterPro"/>
</dbReference>
<dbReference type="Gene3D" id="3.40.50.150">
    <property type="entry name" value="Vaccinia Virus protein VP39"/>
    <property type="match status" value="1"/>
</dbReference>
<dbReference type="SUPFAM" id="SSF53335">
    <property type="entry name" value="S-adenosyl-L-methionine-dependent methyltransferases"/>
    <property type="match status" value="1"/>
</dbReference>
<dbReference type="InterPro" id="IPR029063">
    <property type="entry name" value="SAM-dependent_MTases_sf"/>
</dbReference>
<reference evidence="2 3" key="1">
    <citation type="submission" date="2016-03" db="EMBL/GenBank/DDBJ databases">
        <title>Microsymbionts genomes from the relict species Vavilovia formosa (Stev.) Fed.</title>
        <authorList>
            <person name="Kopat V."/>
            <person name="Chirak E."/>
            <person name="Kimeklis A."/>
            <person name="Andronov E."/>
        </authorList>
    </citation>
    <scope>NUCLEOTIDE SEQUENCE [LARGE SCALE GENOMIC DNA]</scope>
    <source>
        <strain evidence="2 3">Vaf07</strain>
    </source>
</reference>
<proteinExistence type="predicted"/>
<dbReference type="OrthoDB" id="9795634at2"/>
<evidence type="ECO:0000313" key="2">
    <source>
        <dbReference type="EMBL" id="KZD22702.1"/>
    </source>
</evidence>
<dbReference type="RefSeq" id="WP_068734124.1">
    <property type="nucleotide sequence ID" value="NZ_LVYV01000016.1"/>
</dbReference>
<gene>
    <name evidence="2" type="ORF">A4A58_28505</name>
</gene>
<dbReference type="PANTHER" id="PTHR43591:SF24">
    <property type="entry name" value="2-METHOXY-6-POLYPRENYL-1,4-BENZOQUINOL METHYLASE, MITOCHONDRIAL"/>
    <property type="match status" value="1"/>
</dbReference>
<dbReference type="InterPro" id="IPR013216">
    <property type="entry name" value="Methyltransf_11"/>
</dbReference>
<protein>
    <submittedName>
        <fullName evidence="2">Methyltransferase type 11</fullName>
    </submittedName>
</protein>
<dbReference type="AlphaFoldDB" id="A0A161SPJ6"/>
<evidence type="ECO:0000259" key="1">
    <source>
        <dbReference type="Pfam" id="PF08241"/>
    </source>
</evidence>
<organism evidence="2 3">
    <name type="scientific">Tardiphaga robiniae</name>
    <dbReference type="NCBI Taxonomy" id="943830"/>
    <lineage>
        <taxon>Bacteria</taxon>
        <taxon>Pseudomonadati</taxon>
        <taxon>Pseudomonadota</taxon>
        <taxon>Alphaproteobacteria</taxon>
        <taxon>Hyphomicrobiales</taxon>
        <taxon>Nitrobacteraceae</taxon>
        <taxon>Tardiphaga</taxon>
    </lineage>
</organism>
<accession>A0A161SPJ6</accession>
<keyword evidence="3" id="KW-1185">Reference proteome</keyword>
<name>A0A161SPJ6_9BRAD</name>
<dbReference type="Pfam" id="PF08241">
    <property type="entry name" value="Methyltransf_11"/>
    <property type="match status" value="1"/>
</dbReference>